<reference evidence="3" key="2">
    <citation type="submission" date="2018-04" db="EMBL/GenBank/DDBJ databases">
        <title>Complete genome sequence of Sulfodiicoccus acidiphilus strain HS-1.</title>
        <authorList>
            <person name="Sakai H.D."/>
            <person name="Kurosawa N."/>
        </authorList>
    </citation>
    <scope>NUCLEOTIDE SEQUENCE [LARGE SCALE GENOMIC DNA]</scope>
    <source>
        <strain evidence="3">HS-1</strain>
    </source>
</reference>
<dbReference type="EMBL" id="AP018553">
    <property type="protein sequence ID" value="BBD73709.1"/>
    <property type="molecule type" value="Genomic_DNA"/>
</dbReference>
<keyword evidence="3" id="KW-1185">Reference proteome</keyword>
<evidence type="ECO:0000313" key="3">
    <source>
        <dbReference type="Proteomes" id="UP000276741"/>
    </source>
</evidence>
<dbReference type="GeneID" id="43516679"/>
<dbReference type="OrthoDB" id="157520at2157"/>
<organism evidence="1 3">
    <name type="scientific">Sulfodiicoccus acidiphilus</name>
    <dbReference type="NCBI Taxonomy" id="1670455"/>
    <lineage>
        <taxon>Archaea</taxon>
        <taxon>Thermoproteota</taxon>
        <taxon>Thermoprotei</taxon>
        <taxon>Sulfolobales</taxon>
        <taxon>Sulfolobaceae</taxon>
        <taxon>Sulfodiicoccus</taxon>
    </lineage>
</organism>
<dbReference type="Proteomes" id="UP000616143">
    <property type="component" value="Unassembled WGS sequence"/>
</dbReference>
<protein>
    <submittedName>
        <fullName evidence="1">Uncharacterized protein</fullName>
    </submittedName>
</protein>
<accession>A0A348B6A7</accession>
<proteinExistence type="predicted"/>
<name>A0A348B6A7_9CREN</name>
<dbReference type="AlphaFoldDB" id="A0A348B6A7"/>
<reference evidence="2" key="4">
    <citation type="submission" date="2020-09" db="EMBL/GenBank/DDBJ databases">
        <authorList>
            <person name="Sun Q."/>
            <person name="Ohkuma M."/>
        </authorList>
    </citation>
    <scope>NUCLEOTIDE SEQUENCE</scope>
    <source>
        <strain evidence="2">JCM 31740</strain>
    </source>
</reference>
<reference evidence="2" key="1">
    <citation type="journal article" date="2014" name="Int. J. Syst. Evol. Microbiol.">
        <title>Complete genome sequence of Corynebacterium casei LMG S-19264T (=DSM 44701T), isolated from a smear-ripened cheese.</title>
        <authorList>
            <consortium name="US DOE Joint Genome Institute (JGI-PGF)"/>
            <person name="Walter F."/>
            <person name="Albersmeier A."/>
            <person name="Kalinowski J."/>
            <person name="Ruckert C."/>
        </authorList>
    </citation>
    <scope>NUCLEOTIDE SEQUENCE</scope>
    <source>
        <strain evidence="2">JCM 31740</strain>
    </source>
</reference>
<evidence type="ECO:0000313" key="1">
    <source>
        <dbReference type="EMBL" id="BBD73709.1"/>
    </source>
</evidence>
<sequence length="46" mass="5575">MRIYVFESKDWVSVQYYAPIEVFSEWGIDDIGRELNQVFESMLRDL</sequence>
<gene>
    <name evidence="2" type="ORF">GCM10007116_14160</name>
    <name evidence="1" type="ORF">HS1genome_2098</name>
</gene>
<dbReference type="RefSeq" id="WP_158613810.1">
    <property type="nucleotide sequence ID" value="NZ_AP018553.1"/>
</dbReference>
<evidence type="ECO:0000313" key="2">
    <source>
        <dbReference type="EMBL" id="GGT97796.1"/>
    </source>
</evidence>
<dbReference type="KEGG" id="sacd:HS1genome_2098"/>
<dbReference type="EMBL" id="BMQS01000012">
    <property type="protein sequence ID" value="GGT97796.1"/>
    <property type="molecule type" value="Genomic_DNA"/>
</dbReference>
<dbReference type="Proteomes" id="UP000276741">
    <property type="component" value="Chromosome"/>
</dbReference>
<reference evidence="1" key="3">
    <citation type="journal article" date="2019" name="BMC Res. Notes">
        <title>Complete genome sequence of the Sulfodiicoccus acidiphilus strain HS-1T, the first crenarchaeon that lacks polB3, isolated from an acidic hot spring in Ohwaku-dani, Hakone, Japan.</title>
        <authorList>
            <person name="Sakai H.D."/>
            <person name="Kurosawa N."/>
        </authorList>
    </citation>
    <scope>NUCLEOTIDE SEQUENCE</scope>
    <source>
        <strain evidence="1">HS-1</strain>
    </source>
</reference>